<feature type="transmembrane region" description="Helical" evidence="5">
    <location>
        <begin position="235"/>
        <end position="253"/>
    </location>
</feature>
<dbReference type="InterPro" id="IPR056691">
    <property type="entry name" value="DUF7789"/>
</dbReference>
<keyword evidence="5" id="KW-0472">Membrane</keyword>
<evidence type="ECO:0000259" key="6">
    <source>
        <dbReference type="PROSITE" id="PS50089"/>
    </source>
</evidence>
<dbReference type="InterPro" id="IPR013083">
    <property type="entry name" value="Znf_RING/FYVE/PHD"/>
</dbReference>
<dbReference type="InterPro" id="IPR040909">
    <property type="entry name" value="CHFR_Znf-CRD"/>
</dbReference>
<keyword evidence="1" id="KW-0479">Metal-binding</keyword>
<sequence>MIPATKYGRITLALVLLIAVIVIVLESIVAAIVVPSTDFSIQYDPSNPNPQRGVPVYLTIFICAQIFQIVLCWDAVWHQNTIQMIGFVLFNLADFCYAIFQYAQLRHSSMNGANSDISGPNSSILRGALIAIPVVLGIGFTAFAYLSYKLYLEFGWKIYKKIGADPKMRNLYRAYQIFITLLKLDVFFVFGFGIQFLVLVIRANDPEFALTIAALPVMVAILALAVYGVRREDKWIMLLFMLGLLCAIAYFIFKVVRIYTQPEKYADTKYYLTFYAALSLSVVALTLVNSVVCYNNFGQGLKHHIMRNQESEKSRGHILLRESKSAATDTHHLEASNTEFMLCLSALDAEAITSMYEYLTGDSFRCLHCDIIEPIRSQEKAYIEGPGGGHLSRFASMIHPTLIGQYAHASFGLSISLNSVTLGVHIGFDKKAQTQALLPTYETWSSSRRDMKRQKADTDGELEQSLTCGICQDILFQPVSAVPCLHNFCGFCFTGWMNQCKPMAPDCPNCRAKCILVKKNHTIANLVEVFLKARPSKRRTDKEQTEWEAKNQIGEEVKFSSDYNTEAEERCRFCDPNPYGYQCRRNAEHVSCFHCNTFIPAVPTHPRLGGQSKCTYCTSHCCRYMPQGCSPGAHDVFDKIADLNVRNFPRGAISYSIFEGHIFQEIVHTKQITTSQFYKDGIEKLKNGTWKIEWIEADHTPYKGHNPQNSKPVTVVVDPGRLACVMCAKAIFGEMVFLYMKEVPRAELPARFQNRISCWYGRNCRTALHNALHAERLNHSCDQTRF</sequence>
<dbReference type="EMBL" id="QEAN01000024">
    <property type="protein sequence ID" value="TPX52999.1"/>
    <property type="molecule type" value="Genomic_DNA"/>
</dbReference>
<dbReference type="AlphaFoldDB" id="A0A507DMQ9"/>
<organism evidence="7 8">
    <name type="scientific">Synchytrium endobioticum</name>
    <dbReference type="NCBI Taxonomy" id="286115"/>
    <lineage>
        <taxon>Eukaryota</taxon>
        <taxon>Fungi</taxon>
        <taxon>Fungi incertae sedis</taxon>
        <taxon>Chytridiomycota</taxon>
        <taxon>Chytridiomycota incertae sedis</taxon>
        <taxon>Chytridiomycetes</taxon>
        <taxon>Synchytriales</taxon>
        <taxon>Synchytriaceae</taxon>
        <taxon>Synchytrium</taxon>
    </lineage>
</organism>
<reference evidence="7 8" key="1">
    <citation type="journal article" date="2019" name="Sci. Rep.">
        <title>Comparative genomics of chytrid fungi reveal insights into the obligate biotrophic and pathogenic lifestyle of Synchytrium endobioticum.</title>
        <authorList>
            <person name="van de Vossenberg B.T.L.H."/>
            <person name="Warris S."/>
            <person name="Nguyen H.D.T."/>
            <person name="van Gent-Pelzer M.P.E."/>
            <person name="Joly D.L."/>
            <person name="van de Geest H.C."/>
            <person name="Bonants P.J.M."/>
            <person name="Smith D.S."/>
            <person name="Levesque C.A."/>
            <person name="van der Lee T.A.J."/>
        </authorList>
    </citation>
    <scope>NUCLEOTIDE SEQUENCE [LARGE SCALE GENOMIC DNA]</scope>
    <source>
        <strain evidence="7 8">MB42</strain>
    </source>
</reference>
<feature type="transmembrane region" description="Helical" evidence="5">
    <location>
        <begin position="12"/>
        <end position="34"/>
    </location>
</feature>
<evidence type="ECO:0000313" key="8">
    <source>
        <dbReference type="Proteomes" id="UP000317494"/>
    </source>
</evidence>
<dbReference type="CDD" id="cd16503">
    <property type="entry name" value="RING-HC_CHFR"/>
    <property type="match status" value="1"/>
</dbReference>
<keyword evidence="8" id="KW-1185">Reference proteome</keyword>
<gene>
    <name evidence="7" type="ORF">SeMB42_g01067</name>
</gene>
<keyword evidence="5" id="KW-0812">Transmembrane</keyword>
<dbReference type="Gene3D" id="3.30.40.10">
    <property type="entry name" value="Zinc/RING finger domain, C3HC4 (zinc finger)"/>
    <property type="match status" value="1"/>
</dbReference>
<evidence type="ECO:0000256" key="2">
    <source>
        <dbReference type="ARBA" id="ARBA00022771"/>
    </source>
</evidence>
<dbReference type="VEuPathDB" id="FungiDB:SeMB42_g01067"/>
<evidence type="ECO:0000313" key="7">
    <source>
        <dbReference type="EMBL" id="TPX52999.1"/>
    </source>
</evidence>
<dbReference type="PROSITE" id="PS50089">
    <property type="entry name" value="ZF_RING_2"/>
    <property type="match status" value="1"/>
</dbReference>
<dbReference type="Pfam" id="PF25044">
    <property type="entry name" value="DUF7789"/>
    <property type="match status" value="1"/>
</dbReference>
<feature type="domain" description="RING-type" evidence="6">
    <location>
        <begin position="468"/>
        <end position="511"/>
    </location>
</feature>
<evidence type="ECO:0000256" key="5">
    <source>
        <dbReference type="SAM" id="Phobius"/>
    </source>
</evidence>
<dbReference type="InterPro" id="IPR040410">
    <property type="entry name" value="UPF0658_Golgi"/>
</dbReference>
<feature type="transmembrane region" description="Helical" evidence="5">
    <location>
        <begin position="177"/>
        <end position="202"/>
    </location>
</feature>
<accession>A0A507DMQ9</accession>
<evidence type="ECO:0000256" key="3">
    <source>
        <dbReference type="ARBA" id="ARBA00022833"/>
    </source>
</evidence>
<dbReference type="PANTHER" id="PTHR34391">
    <property type="entry name" value="UPF0658 GOLGI APPARATUS MEMBRANE PROTEIN C1952.10C-RELATED"/>
    <property type="match status" value="1"/>
</dbReference>
<feature type="transmembrane region" description="Helical" evidence="5">
    <location>
        <begin position="124"/>
        <end position="148"/>
    </location>
</feature>
<dbReference type="SUPFAM" id="SSF57850">
    <property type="entry name" value="RING/U-box"/>
    <property type="match status" value="1"/>
</dbReference>
<dbReference type="Pfam" id="PF00097">
    <property type="entry name" value="zf-C3HC4"/>
    <property type="match status" value="1"/>
</dbReference>
<feature type="transmembrane region" description="Helical" evidence="5">
    <location>
        <begin position="85"/>
        <end position="104"/>
    </location>
</feature>
<keyword evidence="5" id="KW-1133">Transmembrane helix</keyword>
<comment type="caution">
    <text evidence="7">The sequence shown here is derived from an EMBL/GenBank/DDBJ whole genome shotgun (WGS) entry which is preliminary data.</text>
</comment>
<dbReference type="PANTHER" id="PTHR34391:SF1">
    <property type="entry name" value="UPF0658 GOLGI APPARATUS MEMBRANE PROTEIN C1952.10C-RELATED"/>
    <property type="match status" value="1"/>
</dbReference>
<feature type="transmembrane region" description="Helical" evidence="5">
    <location>
        <begin position="208"/>
        <end position="228"/>
    </location>
</feature>
<dbReference type="GO" id="GO:0005794">
    <property type="term" value="C:Golgi apparatus"/>
    <property type="evidence" value="ECO:0007669"/>
    <property type="project" value="TreeGrafter"/>
</dbReference>
<keyword evidence="2 4" id="KW-0863">Zinc-finger</keyword>
<dbReference type="Pfam" id="PF17979">
    <property type="entry name" value="zf-CRD"/>
    <property type="match status" value="1"/>
</dbReference>
<feature type="transmembrane region" description="Helical" evidence="5">
    <location>
        <begin position="54"/>
        <end position="73"/>
    </location>
</feature>
<dbReference type="InterPro" id="IPR018957">
    <property type="entry name" value="Znf_C3HC4_RING-type"/>
</dbReference>
<dbReference type="GO" id="GO:0008270">
    <property type="term" value="F:zinc ion binding"/>
    <property type="evidence" value="ECO:0007669"/>
    <property type="project" value="UniProtKB-KW"/>
</dbReference>
<feature type="transmembrane region" description="Helical" evidence="5">
    <location>
        <begin position="273"/>
        <end position="297"/>
    </location>
</feature>
<keyword evidence="3" id="KW-0862">Zinc</keyword>
<dbReference type="InterPro" id="IPR001841">
    <property type="entry name" value="Znf_RING"/>
</dbReference>
<evidence type="ECO:0000256" key="1">
    <source>
        <dbReference type="ARBA" id="ARBA00022723"/>
    </source>
</evidence>
<dbReference type="Proteomes" id="UP000317494">
    <property type="component" value="Unassembled WGS sequence"/>
</dbReference>
<name>A0A507DMQ9_9FUNG</name>
<evidence type="ECO:0000256" key="4">
    <source>
        <dbReference type="PROSITE-ProRule" id="PRU00175"/>
    </source>
</evidence>
<protein>
    <recommendedName>
        <fullName evidence="6">RING-type domain-containing protein</fullName>
    </recommendedName>
</protein>
<proteinExistence type="predicted"/>